<accession>A0A1I0PQN0</accession>
<dbReference type="RefSeq" id="WP_049991351.1">
    <property type="nucleotide sequence ID" value="NZ_FOIS01000003.1"/>
</dbReference>
<keyword evidence="3" id="KW-0282">Flagellum</keyword>
<keyword evidence="3" id="KW-0969">Cilium</keyword>
<dbReference type="AlphaFoldDB" id="A0A1I0PQN0"/>
<name>A0A1I0PQN0_9EURY</name>
<dbReference type="NCBIfam" id="TIGR02537">
    <property type="entry name" value="arch_flag_Nterm"/>
    <property type="match status" value="1"/>
</dbReference>
<dbReference type="InterPro" id="IPR013373">
    <property type="entry name" value="Flagellin/pilin_N_arc"/>
</dbReference>
<organism evidence="3 4">
    <name type="scientific">Natrinema salifodinae</name>
    <dbReference type="NCBI Taxonomy" id="1202768"/>
    <lineage>
        <taxon>Archaea</taxon>
        <taxon>Methanobacteriati</taxon>
        <taxon>Methanobacteriota</taxon>
        <taxon>Stenosarchaea group</taxon>
        <taxon>Halobacteria</taxon>
        <taxon>Halobacteriales</taxon>
        <taxon>Natrialbaceae</taxon>
        <taxon>Natrinema</taxon>
    </lineage>
</organism>
<dbReference type="STRING" id="1202768.SAMN05216285_2821"/>
<dbReference type="Pfam" id="PF07790">
    <property type="entry name" value="Pilin_N"/>
    <property type="match status" value="1"/>
</dbReference>
<sequence>MNAGSTHCRHQPRLTPRAVTPTIGVVILLALTVCLAAVVAVGVGAWSLDEPGPRATFELAADSDRSAITIDHVAGDDVDVETLSVTIAIDGTTVAEQPPVPFVGAKGFDGAPKGPFNGKTESKWTAGERAGVTLATTNEPDLTAGDSVTVTLAVEGRRIAELETVAT</sequence>
<evidence type="ECO:0000256" key="1">
    <source>
        <dbReference type="SAM" id="Phobius"/>
    </source>
</evidence>
<evidence type="ECO:0000313" key="4">
    <source>
        <dbReference type="Proteomes" id="UP000183275"/>
    </source>
</evidence>
<protein>
    <submittedName>
        <fullName evidence="3">Flagellin N-terminal-like domain-containing protein</fullName>
    </submittedName>
</protein>
<dbReference type="EMBL" id="FOIS01000003">
    <property type="protein sequence ID" value="SEW16613.1"/>
    <property type="molecule type" value="Genomic_DNA"/>
</dbReference>
<evidence type="ECO:0000313" key="3">
    <source>
        <dbReference type="EMBL" id="SEW16613.1"/>
    </source>
</evidence>
<dbReference type="Proteomes" id="UP000183275">
    <property type="component" value="Unassembled WGS sequence"/>
</dbReference>
<evidence type="ECO:0000259" key="2">
    <source>
        <dbReference type="Pfam" id="PF07790"/>
    </source>
</evidence>
<dbReference type="OrthoDB" id="201989at2157"/>
<keyword evidence="1" id="KW-1133">Transmembrane helix</keyword>
<keyword evidence="3" id="KW-0966">Cell projection</keyword>
<reference evidence="4" key="1">
    <citation type="submission" date="2016-10" db="EMBL/GenBank/DDBJ databases">
        <authorList>
            <person name="Varghese N."/>
        </authorList>
    </citation>
    <scope>NUCLEOTIDE SEQUENCE [LARGE SCALE GENOMIC DNA]</scope>
    <source>
        <strain evidence="4">CGMCC 1.12284</strain>
    </source>
</reference>
<keyword evidence="1" id="KW-0812">Transmembrane</keyword>
<dbReference type="eggNOG" id="arCOG02425">
    <property type="taxonomic scope" value="Archaea"/>
</dbReference>
<gene>
    <name evidence="3" type="ORF">SAMN05216285_2821</name>
</gene>
<keyword evidence="4" id="KW-1185">Reference proteome</keyword>
<dbReference type="InterPro" id="IPR012859">
    <property type="entry name" value="Pilin_N_archaeal"/>
</dbReference>
<feature type="transmembrane region" description="Helical" evidence="1">
    <location>
        <begin position="23"/>
        <end position="48"/>
    </location>
</feature>
<keyword evidence="1" id="KW-0472">Membrane</keyword>
<feature type="domain" description="Archaeal Type IV pilin N-terminal" evidence="2">
    <location>
        <begin position="17"/>
        <end position="91"/>
    </location>
</feature>
<proteinExistence type="predicted"/>